<dbReference type="InterPro" id="IPR038570">
    <property type="entry name" value="HicA_sf"/>
</dbReference>
<accession>A0A179D484</accession>
<dbReference type="Pfam" id="PF07927">
    <property type="entry name" value="HicA_toxin"/>
    <property type="match status" value="1"/>
</dbReference>
<gene>
    <name evidence="8" type="ORF">TDIS_1647</name>
</gene>
<keyword evidence="2" id="KW-1277">Toxin-antitoxin system</keyword>
<evidence type="ECO:0000256" key="4">
    <source>
        <dbReference type="ARBA" id="ARBA00022759"/>
    </source>
</evidence>
<evidence type="ECO:0008006" key="10">
    <source>
        <dbReference type="Google" id="ProtNLM"/>
    </source>
</evidence>
<keyword evidence="5" id="KW-0378">Hydrolase</keyword>
<reference evidence="8 9" key="1">
    <citation type="submission" date="2016-04" db="EMBL/GenBank/DDBJ databases">
        <title>Genome analysis of Thermosulfurimonas dismutans, the first thermophilic sulfur-disproportionating bacterium of the phylum Thermodesulfobacteria.</title>
        <authorList>
            <person name="Mardanov A.V."/>
            <person name="Beletsky A.V."/>
            <person name="Kadnikov V.V."/>
            <person name="Slobodkin A.I."/>
            <person name="Ravin N.V."/>
        </authorList>
    </citation>
    <scope>NUCLEOTIDE SEQUENCE [LARGE SCALE GENOMIC DNA]</scope>
    <source>
        <strain evidence="8 9">S95</strain>
    </source>
</reference>
<evidence type="ECO:0000256" key="2">
    <source>
        <dbReference type="ARBA" id="ARBA00022649"/>
    </source>
</evidence>
<dbReference type="RefSeq" id="WP_068671183.1">
    <property type="nucleotide sequence ID" value="NZ_LWLG01000013.1"/>
</dbReference>
<dbReference type="GO" id="GO:0003729">
    <property type="term" value="F:mRNA binding"/>
    <property type="evidence" value="ECO:0007669"/>
    <property type="project" value="InterPro"/>
</dbReference>
<dbReference type="STRING" id="999894.TDIS_1647"/>
<dbReference type="GO" id="GO:0004519">
    <property type="term" value="F:endonuclease activity"/>
    <property type="evidence" value="ECO:0007669"/>
    <property type="project" value="UniProtKB-KW"/>
</dbReference>
<comment type="similarity">
    <text evidence="1">Belongs to the HicA mRNA interferase family.</text>
</comment>
<dbReference type="AlphaFoldDB" id="A0A179D484"/>
<evidence type="ECO:0000256" key="1">
    <source>
        <dbReference type="ARBA" id="ARBA00006620"/>
    </source>
</evidence>
<evidence type="ECO:0000256" key="7">
    <source>
        <dbReference type="ARBA" id="ARBA00023016"/>
    </source>
</evidence>
<dbReference type="EMBL" id="LWLG01000013">
    <property type="protein sequence ID" value="OAQ20292.1"/>
    <property type="molecule type" value="Genomic_DNA"/>
</dbReference>
<keyword evidence="7" id="KW-0346">Stress response</keyword>
<dbReference type="GO" id="GO:0016787">
    <property type="term" value="F:hydrolase activity"/>
    <property type="evidence" value="ECO:0007669"/>
    <property type="project" value="UniProtKB-KW"/>
</dbReference>
<comment type="caution">
    <text evidence="8">The sequence shown here is derived from an EMBL/GenBank/DDBJ whole genome shotgun (WGS) entry which is preliminary data.</text>
</comment>
<keyword evidence="9" id="KW-1185">Reference proteome</keyword>
<protein>
    <recommendedName>
        <fullName evidence="10">Type II toxin-antitoxin system HicA family toxin</fullName>
    </recommendedName>
</protein>
<evidence type="ECO:0000256" key="3">
    <source>
        <dbReference type="ARBA" id="ARBA00022722"/>
    </source>
</evidence>
<keyword evidence="6" id="KW-0694">RNA-binding</keyword>
<dbReference type="OrthoDB" id="9810412at2"/>
<evidence type="ECO:0000313" key="9">
    <source>
        <dbReference type="Proteomes" id="UP000078390"/>
    </source>
</evidence>
<evidence type="ECO:0000313" key="8">
    <source>
        <dbReference type="EMBL" id="OAQ20292.1"/>
    </source>
</evidence>
<name>A0A179D484_9BACT</name>
<organism evidence="8 9">
    <name type="scientific">Thermosulfurimonas dismutans</name>
    <dbReference type="NCBI Taxonomy" id="999894"/>
    <lineage>
        <taxon>Bacteria</taxon>
        <taxon>Pseudomonadati</taxon>
        <taxon>Thermodesulfobacteriota</taxon>
        <taxon>Thermodesulfobacteria</taxon>
        <taxon>Thermodesulfobacteriales</taxon>
        <taxon>Thermodesulfobacteriaceae</taxon>
        <taxon>Thermosulfurimonas</taxon>
    </lineage>
</organism>
<proteinExistence type="inferred from homology"/>
<dbReference type="SUPFAM" id="SSF54786">
    <property type="entry name" value="YcfA/nrd intein domain"/>
    <property type="match status" value="1"/>
</dbReference>
<sequence length="76" mass="8586">MSRKLPRITGKDLVKALQRADFRIVRIKGSHYHLYHDEKEVLVTIPVHSGKILAPKTLKCILKAAGISLDELDNLL</sequence>
<keyword evidence="4" id="KW-0255">Endonuclease</keyword>
<dbReference type="InterPro" id="IPR012933">
    <property type="entry name" value="HicA_mRNA_interferase"/>
</dbReference>
<dbReference type="Gene3D" id="3.30.920.30">
    <property type="entry name" value="Hypothetical protein"/>
    <property type="match status" value="1"/>
</dbReference>
<dbReference type="Proteomes" id="UP000078390">
    <property type="component" value="Unassembled WGS sequence"/>
</dbReference>
<evidence type="ECO:0000256" key="5">
    <source>
        <dbReference type="ARBA" id="ARBA00022801"/>
    </source>
</evidence>
<evidence type="ECO:0000256" key="6">
    <source>
        <dbReference type="ARBA" id="ARBA00022884"/>
    </source>
</evidence>
<keyword evidence="3" id="KW-0540">Nuclease</keyword>